<evidence type="ECO:0000313" key="2">
    <source>
        <dbReference type="Proteomes" id="UP000468388"/>
    </source>
</evidence>
<proteinExistence type="predicted"/>
<dbReference type="AlphaFoldDB" id="A0A6N8JK66"/>
<comment type="caution">
    <text evidence="1">The sequence shown here is derived from an EMBL/GenBank/DDBJ whole genome shotgun (WGS) entry which is preliminary data.</text>
</comment>
<gene>
    <name evidence="1" type="ORF">GO495_29505</name>
</gene>
<dbReference type="OrthoDB" id="8418771at2"/>
<protein>
    <recommendedName>
        <fullName evidence="3">Phosphoribosylpyrophosphate synthetase</fullName>
    </recommendedName>
</protein>
<evidence type="ECO:0008006" key="3">
    <source>
        <dbReference type="Google" id="ProtNLM"/>
    </source>
</evidence>
<organism evidence="1 2">
    <name type="scientific">Chitinophaga oryziterrae</name>
    <dbReference type="NCBI Taxonomy" id="1031224"/>
    <lineage>
        <taxon>Bacteria</taxon>
        <taxon>Pseudomonadati</taxon>
        <taxon>Bacteroidota</taxon>
        <taxon>Chitinophagia</taxon>
        <taxon>Chitinophagales</taxon>
        <taxon>Chitinophagaceae</taxon>
        <taxon>Chitinophaga</taxon>
    </lineage>
</organism>
<evidence type="ECO:0000313" key="1">
    <source>
        <dbReference type="EMBL" id="MVT44766.1"/>
    </source>
</evidence>
<reference evidence="1 2" key="1">
    <citation type="submission" date="2019-12" db="EMBL/GenBank/DDBJ databases">
        <title>The draft genomic sequence of strain Chitinophaga oryziterrae JCM 16595.</title>
        <authorList>
            <person name="Zhang X."/>
        </authorList>
    </citation>
    <scope>NUCLEOTIDE SEQUENCE [LARGE SCALE GENOMIC DNA]</scope>
    <source>
        <strain evidence="1 2">JCM 16595</strain>
    </source>
</reference>
<name>A0A6N8JK66_9BACT</name>
<sequence>MERHSHYDTVSNAIEALRKEGFTIDFNLEGDYLLSHSGKIHVNDFNIVDVYRYEGNSDPSDEAAVYAIESTSGLKGILVTSYGAYSDSLSTAMLGKLKMK</sequence>
<keyword evidence="2" id="KW-1185">Reference proteome</keyword>
<dbReference type="EMBL" id="WRXO01000012">
    <property type="protein sequence ID" value="MVT44766.1"/>
    <property type="molecule type" value="Genomic_DNA"/>
</dbReference>
<accession>A0A6N8JK66</accession>
<dbReference type="Proteomes" id="UP000468388">
    <property type="component" value="Unassembled WGS sequence"/>
</dbReference>